<protein>
    <submittedName>
        <fullName evidence="8">Maltose/maltodextrin import ATP-binding protein malK</fullName>
    </submittedName>
</protein>
<dbReference type="EMBL" id="FO203527">
    <property type="protein sequence ID" value="CCO61279.1"/>
    <property type="molecule type" value="Genomic_DNA"/>
</dbReference>
<dbReference type="Proteomes" id="UP000016895">
    <property type="component" value="Chromosome 2"/>
</dbReference>
<name>U4KHI9_9VIBR</name>
<dbReference type="PROSITE" id="PS50893">
    <property type="entry name" value="ABC_TRANSPORTER_2"/>
    <property type="match status" value="1"/>
</dbReference>
<dbReference type="InterPro" id="IPR008995">
    <property type="entry name" value="Mo/tungstate-bd_C_term_dom"/>
</dbReference>
<evidence type="ECO:0000256" key="6">
    <source>
        <dbReference type="ARBA" id="ARBA00023136"/>
    </source>
</evidence>
<evidence type="ECO:0000256" key="3">
    <source>
        <dbReference type="ARBA" id="ARBA00022597"/>
    </source>
</evidence>
<keyword evidence="2" id="KW-1003">Cell membrane</keyword>
<dbReference type="GO" id="GO:0055052">
    <property type="term" value="C:ATP-binding cassette (ABC) transporter complex, substrate-binding subunit-containing"/>
    <property type="evidence" value="ECO:0007669"/>
    <property type="project" value="TreeGrafter"/>
</dbReference>
<keyword evidence="4" id="KW-0547">Nucleotide-binding</keyword>
<dbReference type="NCBIfam" id="NF008653">
    <property type="entry name" value="PRK11650.1"/>
    <property type="match status" value="1"/>
</dbReference>
<evidence type="ECO:0000256" key="5">
    <source>
        <dbReference type="ARBA" id="ARBA00022840"/>
    </source>
</evidence>
<dbReference type="SMART" id="SM00382">
    <property type="entry name" value="AAA"/>
    <property type="match status" value="1"/>
</dbReference>
<evidence type="ECO:0000259" key="7">
    <source>
        <dbReference type="PROSITE" id="PS50893"/>
    </source>
</evidence>
<dbReference type="SUPFAM" id="SSF50331">
    <property type="entry name" value="MOP-like"/>
    <property type="match status" value="1"/>
</dbReference>
<dbReference type="GO" id="GO:0005524">
    <property type="term" value="F:ATP binding"/>
    <property type="evidence" value="ECO:0007669"/>
    <property type="project" value="UniProtKB-KW"/>
</dbReference>
<keyword evidence="5 8" id="KW-0067">ATP-binding</keyword>
<organism evidence="8 9">
    <name type="scientific">Vibrio nigripulchritudo</name>
    <dbReference type="NCBI Taxonomy" id="28173"/>
    <lineage>
        <taxon>Bacteria</taxon>
        <taxon>Pseudomonadati</taxon>
        <taxon>Pseudomonadota</taxon>
        <taxon>Gammaproteobacteria</taxon>
        <taxon>Vibrionales</taxon>
        <taxon>Vibrionaceae</taxon>
        <taxon>Vibrio</taxon>
    </lineage>
</organism>
<keyword evidence="1" id="KW-0813">Transport</keyword>
<dbReference type="Gene3D" id="2.40.50.140">
    <property type="entry name" value="Nucleic acid-binding proteins"/>
    <property type="match status" value="1"/>
</dbReference>
<feature type="domain" description="ABC transporter" evidence="7">
    <location>
        <begin position="4"/>
        <end position="234"/>
    </location>
</feature>
<dbReference type="GO" id="GO:1990060">
    <property type="term" value="C:maltose transport complex"/>
    <property type="evidence" value="ECO:0007669"/>
    <property type="project" value="TreeGrafter"/>
</dbReference>
<dbReference type="Pfam" id="PF08402">
    <property type="entry name" value="TOBE_2"/>
    <property type="match status" value="1"/>
</dbReference>
<dbReference type="Pfam" id="PF00005">
    <property type="entry name" value="ABC_tran"/>
    <property type="match status" value="1"/>
</dbReference>
<dbReference type="PANTHER" id="PTHR43875">
    <property type="entry name" value="MALTODEXTRIN IMPORT ATP-BINDING PROTEIN MSMX"/>
    <property type="match status" value="1"/>
</dbReference>
<dbReference type="FunFam" id="3.40.50.300:FF:000042">
    <property type="entry name" value="Maltose/maltodextrin ABC transporter, ATP-binding protein"/>
    <property type="match status" value="1"/>
</dbReference>
<reference evidence="8 9" key="1">
    <citation type="journal article" date="2013" name="ISME J.">
        <title>Comparative genomics of pathogenic lineages of Vibrio nigripulchritudo identifies virulence-associated traits.</title>
        <authorList>
            <person name="Goudenege D."/>
            <person name="Labreuche Y."/>
            <person name="Krin E."/>
            <person name="Ansquer D."/>
            <person name="Mangenot S."/>
            <person name="Calteau A."/>
            <person name="Medigue C."/>
            <person name="Mazel D."/>
            <person name="Polz M.F."/>
            <person name="Le Roux F."/>
        </authorList>
    </citation>
    <scope>NUCLEOTIDE SEQUENCE [LARGE SCALE GENOMIC DNA]</scope>
    <source>
        <strain evidence="9">SnF1</strain>
    </source>
</reference>
<dbReference type="SUPFAM" id="SSF52540">
    <property type="entry name" value="P-loop containing nucleoside triphosphate hydrolases"/>
    <property type="match status" value="1"/>
</dbReference>
<accession>U4KHI9</accession>
<dbReference type="CDD" id="cd03301">
    <property type="entry name" value="ABC_MalK_N"/>
    <property type="match status" value="1"/>
</dbReference>
<keyword evidence="3" id="KW-0762">Sugar transport</keyword>
<evidence type="ECO:0000256" key="1">
    <source>
        <dbReference type="ARBA" id="ARBA00022448"/>
    </source>
</evidence>
<dbReference type="RefSeq" id="WP_022561728.1">
    <property type="nucleotide sequence ID" value="NC_022543.1"/>
</dbReference>
<dbReference type="InterPro" id="IPR013611">
    <property type="entry name" value="Transp-assoc_OB_typ2"/>
</dbReference>
<sequence>MANLSLLNVCKSFRDNQVISPLDLKVQDGEFCVLVGPSGCGKSTLLRIIAGLEKVTDGQVYIGDDDVTEREPADRSIAMVFQSYALYPHMTVERNIGFGLEISGVPKKEIRKRVRTTSDTLQITHLLNRKPRELSGGQRQRVAIGRAISRNPKLFLLDEPLSNLDAALRVGMRLELLKLKQKLQATMIYVTHDQTEAMTLADRIVILNQGRIEQQGTPLEIFHNPVNRFVASFIGIPAMNFLPVKISDVKDELVTFNFFGAEHRIQCESTSRVTESMSLGVRPEYLSLSPEESDFSFEGKLFAVEMLGSESYLYLYCEEREIIVKGGESIDVLVGQTVKVYGSLKRSHLFDQHGTRVSSRKDF</sequence>
<dbReference type="Gene3D" id="2.40.50.100">
    <property type="match status" value="1"/>
</dbReference>
<dbReference type="InterPro" id="IPR012340">
    <property type="entry name" value="NA-bd_OB-fold"/>
</dbReference>
<dbReference type="InterPro" id="IPR027417">
    <property type="entry name" value="P-loop_NTPase"/>
</dbReference>
<keyword evidence="9" id="KW-1185">Reference proteome</keyword>
<dbReference type="AlphaFoldDB" id="U4KHI9"/>
<evidence type="ECO:0000313" key="9">
    <source>
        <dbReference type="Proteomes" id="UP000016895"/>
    </source>
</evidence>
<dbReference type="PROSITE" id="PS00211">
    <property type="entry name" value="ABC_TRANSPORTER_1"/>
    <property type="match status" value="1"/>
</dbReference>
<dbReference type="PANTHER" id="PTHR43875:SF3">
    <property type="entry name" value="MALTOSE_MALTODEXTRIN IMPORT ATP-BINDING PROTEIN MALK"/>
    <property type="match status" value="1"/>
</dbReference>
<dbReference type="InterPro" id="IPR047641">
    <property type="entry name" value="ABC_transpr_MalK/UgpC-like"/>
</dbReference>
<evidence type="ECO:0000256" key="4">
    <source>
        <dbReference type="ARBA" id="ARBA00022741"/>
    </source>
</evidence>
<dbReference type="STRING" id="28173.VIBNI_B1532"/>
<dbReference type="InterPro" id="IPR003439">
    <property type="entry name" value="ABC_transporter-like_ATP-bd"/>
</dbReference>
<dbReference type="InterPro" id="IPR003593">
    <property type="entry name" value="AAA+_ATPase"/>
</dbReference>
<proteinExistence type="predicted"/>
<evidence type="ECO:0000313" key="8">
    <source>
        <dbReference type="EMBL" id="CCO61279.1"/>
    </source>
</evidence>
<dbReference type="OrthoDB" id="9802264at2"/>
<keyword evidence="6" id="KW-0472">Membrane</keyword>
<dbReference type="Gene3D" id="3.40.50.300">
    <property type="entry name" value="P-loop containing nucleotide triphosphate hydrolases"/>
    <property type="match status" value="1"/>
</dbReference>
<dbReference type="InterPro" id="IPR015855">
    <property type="entry name" value="ABC_transpr_MalK-like"/>
</dbReference>
<evidence type="ECO:0000256" key="2">
    <source>
        <dbReference type="ARBA" id="ARBA00022475"/>
    </source>
</evidence>
<dbReference type="InterPro" id="IPR017871">
    <property type="entry name" value="ABC_transporter-like_CS"/>
</dbReference>
<gene>
    <name evidence="8" type="primary">malK</name>
    <name evidence="8" type="ORF">VIBNI_B1532</name>
</gene>
<dbReference type="PATRIC" id="fig|1260221.3.peg.5127"/>
<dbReference type="GO" id="GO:0015423">
    <property type="term" value="F:ABC-type maltose transporter activity"/>
    <property type="evidence" value="ECO:0007669"/>
    <property type="project" value="TreeGrafter"/>
</dbReference>
<dbReference type="KEGG" id="vni:VIBNI_B1532"/>
<dbReference type="GO" id="GO:0016887">
    <property type="term" value="F:ATP hydrolysis activity"/>
    <property type="evidence" value="ECO:0007669"/>
    <property type="project" value="InterPro"/>
</dbReference>